<sequence>MASKAFYIVGVLLLASQLIHTQVEAKGSLNGVVQDDCTIICCGCRGCKCQKCCDSTPEASYDAKGQAKLKT</sequence>
<accession>A0AAV9AUX0</accession>
<reference evidence="2" key="2">
    <citation type="submission" date="2023-06" db="EMBL/GenBank/DDBJ databases">
        <authorList>
            <person name="Ma L."/>
            <person name="Liu K.-W."/>
            <person name="Li Z."/>
            <person name="Hsiao Y.-Y."/>
            <person name="Qi Y."/>
            <person name="Fu T."/>
            <person name="Tang G."/>
            <person name="Zhang D."/>
            <person name="Sun W.-H."/>
            <person name="Liu D.-K."/>
            <person name="Li Y."/>
            <person name="Chen G.-Z."/>
            <person name="Liu X.-D."/>
            <person name="Liao X.-Y."/>
            <person name="Jiang Y.-T."/>
            <person name="Yu X."/>
            <person name="Hao Y."/>
            <person name="Huang J."/>
            <person name="Zhao X.-W."/>
            <person name="Ke S."/>
            <person name="Chen Y.-Y."/>
            <person name="Wu W.-L."/>
            <person name="Hsu J.-L."/>
            <person name="Lin Y.-F."/>
            <person name="Huang M.-D."/>
            <person name="Li C.-Y."/>
            <person name="Huang L."/>
            <person name="Wang Z.-W."/>
            <person name="Zhao X."/>
            <person name="Zhong W.-Y."/>
            <person name="Peng D.-H."/>
            <person name="Ahmad S."/>
            <person name="Lan S."/>
            <person name="Zhang J.-S."/>
            <person name="Tsai W.-C."/>
            <person name="Van De Peer Y."/>
            <person name="Liu Z.-J."/>
        </authorList>
    </citation>
    <scope>NUCLEOTIDE SEQUENCE</scope>
    <source>
        <strain evidence="2">SCP</strain>
        <tissue evidence="2">Leaves</tissue>
    </source>
</reference>
<proteinExistence type="predicted"/>
<name>A0AAV9AUX0_ACOGR</name>
<dbReference type="EMBL" id="JAUJYN010000006">
    <property type="protein sequence ID" value="KAK1268169.1"/>
    <property type="molecule type" value="Genomic_DNA"/>
</dbReference>
<evidence type="ECO:0000313" key="3">
    <source>
        <dbReference type="Proteomes" id="UP001179952"/>
    </source>
</evidence>
<keyword evidence="3" id="KW-1185">Reference proteome</keyword>
<comment type="caution">
    <text evidence="2">The sequence shown here is derived from an EMBL/GenBank/DDBJ whole genome shotgun (WGS) entry which is preliminary data.</text>
</comment>
<gene>
    <name evidence="2" type="ORF">QJS04_geneDACA013798</name>
</gene>
<feature type="signal peptide" evidence="1">
    <location>
        <begin position="1"/>
        <end position="21"/>
    </location>
</feature>
<evidence type="ECO:0000256" key="1">
    <source>
        <dbReference type="SAM" id="SignalP"/>
    </source>
</evidence>
<dbReference type="Proteomes" id="UP001179952">
    <property type="component" value="Unassembled WGS sequence"/>
</dbReference>
<protein>
    <submittedName>
        <fullName evidence="2">Uncharacterized protein</fullName>
    </submittedName>
</protein>
<keyword evidence="1" id="KW-0732">Signal</keyword>
<reference evidence="2" key="1">
    <citation type="journal article" date="2023" name="Nat. Commun.">
        <title>Diploid and tetraploid genomes of Acorus and the evolution of monocots.</title>
        <authorList>
            <person name="Ma L."/>
            <person name="Liu K.W."/>
            <person name="Li Z."/>
            <person name="Hsiao Y.Y."/>
            <person name="Qi Y."/>
            <person name="Fu T."/>
            <person name="Tang G.D."/>
            <person name="Zhang D."/>
            <person name="Sun W.H."/>
            <person name="Liu D.K."/>
            <person name="Li Y."/>
            <person name="Chen G.Z."/>
            <person name="Liu X.D."/>
            <person name="Liao X.Y."/>
            <person name="Jiang Y.T."/>
            <person name="Yu X."/>
            <person name="Hao Y."/>
            <person name="Huang J."/>
            <person name="Zhao X.W."/>
            <person name="Ke S."/>
            <person name="Chen Y.Y."/>
            <person name="Wu W.L."/>
            <person name="Hsu J.L."/>
            <person name="Lin Y.F."/>
            <person name="Huang M.D."/>
            <person name="Li C.Y."/>
            <person name="Huang L."/>
            <person name="Wang Z.W."/>
            <person name="Zhao X."/>
            <person name="Zhong W.Y."/>
            <person name="Peng D.H."/>
            <person name="Ahmad S."/>
            <person name="Lan S."/>
            <person name="Zhang J.S."/>
            <person name="Tsai W.C."/>
            <person name="Van de Peer Y."/>
            <person name="Liu Z.J."/>
        </authorList>
    </citation>
    <scope>NUCLEOTIDE SEQUENCE</scope>
    <source>
        <strain evidence="2">SCP</strain>
    </source>
</reference>
<organism evidence="2 3">
    <name type="scientific">Acorus gramineus</name>
    <name type="common">Dwarf sweet flag</name>
    <dbReference type="NCBI Taxonomy" id="55184"/>
    <lineage>
        <taxon>Eukaryota</taxon>
        <taxon>Viridiplantae</taxon>
        <taxon>Streptophyta</taxon>
        <taxon>Embryophyta</taxon>
        <taxon>Tracheophyta</taxon>
        <taxon>Spermatophyta</taxon>
        <taxon>Magnoliopsida</taxon>
        <taxon>Liliopsida</taxon>
        <taxon>Acoraceae</taxon>
        <taxon>Acorus</taxon>
    </lineage>
</organism>
<feature type="chain" id="PRO_5043709585" evidence="1">
    <location>
        <begin position="22"/>
        <end position="71"/>
    </location>
</feature>
<evidence type="ECO:0000313" key="2">
    <source>
        <dbReference type="EMBL" id="KAK1268169.1"/>
    </source>
</evidence>
<dbReference type="AlphaFoldDB" id="A0AAV9AUX0"/>